<protein>
    <submittedName>
        <fullName evidence="1">Uncharacterized protein</fullName>
    </submittedName>
</protein>
<dbReference type="EMBL" id="FN655602">
    <property type="protein sequence ID" value="CBY39648.1"/>
    <property type="molecule type" value="Genomic_DNA"/>
</dbReference>
<proteinExistence type="predicted"/>
<reference evidence="1" key="1">
    <citation type="journal article" date="2010" name="Science">
        <title>Plasticity of animal genome architecture unmasked by rapid evolution of a pelagic tunicate.</title>
        <authorList>
            <person name="Denoeud F."/>
            <person name="Henriet S."/>
            <person name="Mungpakdee S."/>
            <person name="Aury J.M."/>
            <person name="Da Silva C."/>
            <person name="Brinkmann H."/>
            <person name="Mikhaleva J."/>
            <person name="Olsen L.C."/>
            <person name="Jubin C."/>
            <person name="Canestro C."/>
            <person name="Bouquet J.M."/>
            <person name="Danks G."/>
            <person name="Poulain J."/>
            <person name="Campsteijn C."/>
            <person name="Adamski M."/>
            <person name="Cross I."/>
            <person name="Yadetie F."/>
            <person name="Muffato M."/>
            <person name="Louis A."/>
            <person name="Butcher S."/>
            <person name="Tsagkogeorga G."/>
            <person name="Konrad A."/>
            <person name="Singh S."/>
            <person name="Jensen M.F."/>
            <person name="Cong E.H."/>
            <person name="Eikeseth-Otteraa H."/>
            <person name="Noel B."/>
            <person name="Anthouard V."/>
            <person name="Porcel B.M."/>
            <person name="Kachouri-Lafond R."/>
            <person name="Nishino A."/>
            <person name="Ugolini M."/>
            <person name="Chourrout P."/>
            <person name="Nishida H."/>
            <person name="Aasland R."/>
            <person name="Huzurbazar S."/>
            <person name="Westhof E."/>
            <person name="Delsuc F."/>
            <person name="Lehrach H."/>
            <person name="Reinhardt R."/>
            <person name="Weissenbach J."/>
            <person name="Roy S.W."/>
            <person name="Artiguenave F."/>
            <person name="Postlethwait J.H."/>
            <person name="Manak J.R."/>
            <person name="Thompson E.M."/>
            <person name="Jaillon O."/>
            <person name="Du Pasquier L."/>
            <person name="Boudinot P."/>
            <person name="Liberles D.A."/>
            <person name="Volff J.N."/>
            <person name="Philippe H."/>
            <person name="Lenhard B."/>
            <person name="Roest Crollius H."/>
            <person name="Wincker P."/>
            <person name="Chourrout D."/>
        </authorList>
    </citation>
    <scope>NUCLEOTIDE SEQUENCE [LARGE SCALE GENOMIC DNA]</scope>
</reference>
<dbReference type="Proteomes" id="UP000011014">
    <property type="component" value="Unassembled WGS sequence"/>
</dbReference>
<organism evidence="1">
    <name type="scientific">Oikopleura dioica</name>
    <name type="common">Tunicate</name>
    <dbReference type="NCBI Taxonomy" id="34765"/>
    <lineage>
        <taxon>Eukaryota</taxon>
        <taxon>Metazoa</taxon>
        <taxon>Chordata</taxon>
        <taxon>Tunicata</taxon>
        <taxon>Appendicularia</taxon>
        <taxon>Copelata</taxon>
        <taxon>Oikopleuridae</taxon>
        <taxon>Oikopleura</taxon>
    </lineage>
</organism>
<accession>E4YW13</accession>
<gene>
    <name evidence="1" type="ORF">GSOID_T00020225001</name>
</gene>
<sequence>MFLVFSTHCKKPPTQVTPMLSEIRKKMITKIEKSTRRKRCFSEKMVDGSLEQMLTEEVVLNRESVKNAKVSKQNSNQTLRKLTELKPEDLERVENTLRNLRTLQDEKMVPKCAIPASSLGKAAGFVHHTSEVVNQYSIKNSNG</sequence>
<dbReference type="AlphaFoldDB" id="E4YW13"/>
<name>E4YW13_OIKDI</name>
<evidence type="ECO:0000313" key="1">
    <source>
        <dbReference type="EMBL" id="CBY39648.1"/>
    </source>
</evidence>